<sequence length="57" mass="6736">MKCKTCEYGSCTGTEVKTNREIYDCKHGNTLTYIGYSKDKCEKWEERDFKVIRIFGK</sequence>
<proteinExistence type="predicted"/>
<evidence type="ECO:0000313" key="1">
    <source>
        <dbReference type="EMBL" id="SKC62142.1"/>
    </source>
</evidence>
<dbReference type="RefSeq" id="WP_170917331.1">
    <property type="nucleotide sequence ID" value="NZ_FUZT01000004.1"/>
</dbReference>
<dbReference type="AlphaFoldDB" id="A0A1T5KEG7"/>
<protein>
    <submittedName>
        <fullName evidence="1">Uncharacterized protein</fullName>
    </submittedName>
</protein>
<evidence type="ECO:0000313" key="2">
    <source>
        <dbReference type="Proteomes" id="UP000190285"/>
    </source>
</evidence>
<name>A0A1T5KEG7_9FIRM</name>
<organism evidence="1 2">
    <name type="scientific">Maledivibacter halophilus</name>
    <dbReference type="NCBI Taxonomy" id="36842"/>
    <lineage>
        <taxon>Bacteria</taxon>
        <taxon>Bacillati</taxon>
        <taxon>Bacillota</taxon>
        <taxon>Clostridia</taxon>
        <taxon>Peptostreptococcales</taxon>
        <taxon>Caminicellaceae</taxon>
        <taxon>Maledivibacter</taxon>
    </lineage>
</organism>
<dbReference type="STRING" id="36842.SAMN02194393_01737"/>
<reference evidence="1 2" key="1">
    <citation type="submission" date="2017-02" db="EMBL/GenBank/DDBJ databases">
        <authorList>
            <person name="Peterson S.W."/>
        </authorList>
    </citation>
    <scope>NUCLEOTIDE SEQUENCE [LARGE SCALE GENOMIC DNA]</scope>
    <source>
        <strain evidence="1 2">M1</strain>
    </source>
</reference>
<keyword evidence="2" id="KW-1185">Reference proteome</keyword>
<dbReference type="Proteomes" id="UP000190285">
    <property type="component" value="Unassembled WGS sequence"/>
</dbReference>
<accession>A0A1T5KEG7</accession>
<dbReference type="EMBL" id="FUZT01000004">
    <property type="protein sequence ID" value="SKC62142.1"/>
    <property type="molecule type" value="Genomic_DNA"/>
</dbReference>
<gene>
    <name evidence="1" type="ORF">SAMN02194393_01737</name>
</gene>